<gene>
    <name evidence="1" type="ORF">CDV36_004511</name>
</gene>
<dbReference type="OrthoDB" id="269227at2759"/>
<dbReference type="Proteomes" id="UP000277212">
    <property type="component" value="Unassembled WGS sequence"/>
</dbReference>
<evidence type="ECO:0008006" key="3">
    <source>
        <dbReference type="Google" id="ProtNLM"/>
    </source>
</evidence>
<name>A0A3M2SE10_9HYPO</name>
<sequence>MDTIYKGRCSGSFESSKLLMASSIGPKGRQLFRGGGHFGPDFVAMFSSAFQCHYITPKSGCHLSVVVGFLRPGSDPGEVTVNSSDPLVQPNINLNFFADDLDIIPMREDLKVA</sequence>
<evidence type="ECO:0000313" key="2">
    <source>
        <dbReference type="Proteomes" id="UP000277212"/>
    </source>
</evidence>
<dbReference type="EMBL" id="NKUJ01000058">
    <property type="protein sequence ID" value="RMJ15810.1"/>
    <property type="molecule type" value="Genomic_DNA"/>
</dbReference>
<comment type="caution">
    <text evidence="1">The sequence shown here is derived from an EMBL/GenBank/DDBJ whole genome shotgun (WGS) entry which is preliminary data.</text>
</comment>
<evidence type="ECO:0000313" key="1">
    <source>
        <dbReference type="EMBL" id="RMJ15810.1"/>
    </source>
</evidence>
<dbReference type="AlphaFoldDB" id="A0A3M2SE10"/>
<proteinExistence type="predicted"/>
<accession>A0A3M2SE10</accession>
<protein>
    <recommendedName>
        <fullName evidence="3">Glucose-methanol-choline oxidoreductase C-terminal domain-containing protein</fullName>
    </recommendedName>
</protein>
<dbReference type="SUPFAM" id="SSF54373">
    <property type="entry name" value="FAD-linked reductases, C-terminal domain"/>
    <property type="match status" value="1"/>
</dbReference>
<reference evidence="1 2" key="1">
    <citation type="submission" date="2017-06" db="EMBL/GenBank/DDBJ databases">
        <title>Comparative genomic analysis of Ambrosia Fusariam Clade fungi.</title>
        <authorList>
            <person name="Stajich J.E."/>
            <person name="Carrillo J."/>
            <person name="Kijimoto T."/>
            <person name="Eskalen A."/>
            <person name="O'Donnell K."/>
            <person name="Kasson M."/>
        </authorList>
    </citation>
    <scope>NUCLEOTIDE SEQUENCE [LARGE SCALE GENOMIC DNA]</scope>
    <source>
        <strain evidence="1">UCR3666</strain>
    </source>
</reference>
<dbReference type="STRING" id="2010991.A0A3M2SE10"/>
<keyword evidence="2" id="KW-1185">Reference proteome</keyword>
<organism evidence="1 2">
    <name type="scientific">Fusarium kuroshium</name>
    <dbReference type="NCBI Taxonomy" id="2010991"/>
    <lineage>
        <taxon>Eukaryota</taxon>
        <taxon>Fungi</taxon>
        <taxon>Dikarya</taxon>
        <taxon>Ascomycota</taxon>
        <taxon>Pezizomycotina</taxon>
        <taxon>Sordariomycetes</taxon>
        <taxon>Hypocreomycetidae</taxon>
        <taxon>Hypocreales</taxon>
        <taxon>Nectriaceae</taxon>
        <taxon>Fusarium</taxon>
        <taxon>Fusarium solani species complex</taxon>
    </lineage>
</organism>
<dbReference type="Gene3D" id="3.30.560.10">
    <property type="entry name" value="Glucose Oxidase, domain 3"/>
    <property type="match status" value="1"/>
</dbReference>